<proteinExistence type="predicted"/>
<keyword evidence="1" id="KW-0812">Transmembrane</keyword>
<dbReference type="InterPro" id="IPR054309">
    <property type="entry name" value="NorB_cytochrome_c-like"/>
</dbReference>
<feature type="transmembrane region" description="Helical" evidence="1">
    <location>
        <begin position="713"/>
        <end position="729"/>
    </location>
</feature>
<dbReference type="Gene3D" id="1.20.210.10">
    <property type="entry name" value="Cytochrome c oxidase-like, subunit I domain"/>
    <property type="match status" value="1"/>
</dbReference>
<dbReference type="SUPFAM" id="SSF81442">
    <property type="entry name" value="Cytochrome c oxidase subunit I-like"/>
    <property type="match status" value="1"/>
</dbReference>
<dbReference type="Pfam" id="PF00115">
    <property type="entry name" value="COX1"/>
    <property type="match status" value="1"/>
</dbReference>
<dbReference type="GO" id="GO:0004129">
    <property type="term" value="F:cytochrome-c oxidase activity"/>
    <property type="evidence" value="ECO:0007669"/>
    <property type="project" value="InterPro"/>
</dbReference>
<feature type="transmembrane region" description="Helical" evidence="1">
    <location>
        <begin position="514"/>
        <end position="537"/>
    </location>
</feature>
<feature type="transmembrane region" description="Helical" evidence="1">
    <location>
        <begin position="282"/>
        <end position="305"/>
    </location>
</feature>
<dbReference type="GO" id="GO:0020037">
    <property type="term" value="F:heme binding"/>
    <property type="evidence" value="ECO:0007669"/>
    <property type="project" value="InterPro"/>
</dbReference>
<protein>
    <submittedName>
        <fullName evidence="3">Nitric oxide reductase subunit B</fullName>
        <ecNumber evidence="3">1.7.2.5</ecNumber>
    </submittedName>
</protein>
<organism evidence="3 4">
    <name type="scientific">Elizabethkingia anophelis</name>
    <dbReference type="NCBI Taxonomy" id="1117645"/>
    <lineage>
        <taxon>Bacteria</taxon>
        <taxon>Pseudomonadati</taxon>
        <taxon>Bacteroidota</taxon>
        <taxon>Flavobacteriia</taxon>
        <taxon>Flavobacteriales</taxon>
        <taxon>Weeksellaceae</taxon>
        <taxon>Elizabethkingia</taxon>
    </lineage>
</organism>
<feature type="transmembrane region" description="Helical" evidence="1">
    <location>
        <begin position="662"/>
        <end position="684"/>
    </location>
</feature>
<keyword evidence="1" id="KW-1133">Transmembrane helix</keyword>
<feature type="transmembrane region" description="Helical" evidence="1">
    <location>
        <begin position="327"/>
        <end position="349"/>
    </location>
</feature>
<dbReference type="InterPro" id="IPR000883">
    <property type="entry name" value="Cyt_C_Oxase_1"/>
</dbReference>
<dbReference type="InterPro" id="IPR036927">
    <property type="entry name" value="Cyt_c_oxase-like_su1_sf"/>
</dbReference>
<evidence type="ECO:0000313" key="4">
    <source>
        <dbReference type="Proteomes" id="UP000254876"/>
    </source>
</evidence>
<keyword evidence="3" id="KW-0560">Oxidoreductase</keyword>
<dbReference type="GO" id="GO:0016966">
    <property type="term" value="F:nitric oxide reductase activity"/>
    <property type="evidence" value="ECO:0007669"/>
    <property type="project" value="UniProtKB-EC"/>
</dbReference>
<feature type="transmembrane region" description="Helical" evidence="1">
    <location>
        <begin position="741"/>
        <end position="759"/>
    </location>
</feature>
<dbReference type="AlphaFoldDB" id="A0A7Z7LZY8"/>
<dbReference type="EC" id="1.7.2.5" evidence="3"/>
<feature type="transmembrane region" description="Helical" evidence="1">
    <location>
        <begin position="227"/>
        <end position="248"/>
    </location>
</feature>
<comment type="caution">
    <text evidence="3">The sequence shown here is derived from an EMBL/GenBank/DDBJ whole genome shotgun (WGS) entry which is preliminary data.</text>
</comment>
<feature type="transmembrane region" description="Helical" evidence="1">
    <location>
        <begin position="361"/>
        <end position="383"/>
    </location>
</feature>
<feature type="domain" description="Nitric oxide reductase subunit B cytochrome c-like" evidence="2">
    <location>
        <begin position="36"/>
        <end position="215"/>
    </location>
</feature>
<feature type="transmembrane region" description="Helical" evidence="1">
    <location>
        <begin position="584"/>
        <end position="607"/>
    </location>
</feature>
<dbReference type="Proteomes" id="UP000254876">
    <property type="component" value="Unassembled WGS sequence"/>
</dbReference>
<feature type="transmembrane region" description="Helical" evidence="1">
    <location>
        <begin position="443"/>
        <end position="464"/>
    </location>
</feature>
<dbReference type="PANTHER" id="PTHR10422">
    <property type="entry name" value="CYTOCHROME C OXIDASE SUBUNIT 1"/>
    <property type="match status" value="1"/>
</dbReference>
<keyword evidence="1" id="KW-0472">Membrane</keyword>
<evidence type="ECO:0000259" key="2">
    <source>
        <dbReference type="Pfam" id="PF22085"/>
    </source>
</evidence>
<feature type="transmembrane region" description="Helical" evidence="1">
    <location>
        <begin position="543"/>
        <end position="564"/>
    </location>
</feature>
<feature type="transmembrane region" description="Helical" evidence="1">
    <location>
        <begin position="7"/>
        <end position="26"/>
    </location>
</feature>
<evidence type="ECO:0000256" key="1">
    <source>
        <dbReference type="SAM" id="Phobius"/>
    </source>
</evidence>
<name>A0A7Z7LZY8_9FLAO</name>
<dbReference type="Pfam" id="PF22085">
    <property type="entry name" value="NorB_cytochrome_c-like"/>
    <property type="match status" value="1"/>
</dbReference>
<accession>A0A7Z7LZY8</accession>
<dbReference type="GO" id="GO:0016020">
    <property type="term" value="C:membrane"/>
    <property type="evidence" value="ECO:0007669"/>
    <property type="project" value="InterPro"/>
</dbReference>
<feature type="transmembrane region" description="Helical" evidence="1">
    <location>
        <begin position="627"/>
        <end position="650"/>
    </location>
</feature>
<sequence length="794" mass="89560">MTPKKLWIGLAIVMIASFAVLIFYGTEIYRKVPPIPDQIVSTDGTVIATGQDIKDGQNVWQSIGGQTVGSIWGHGAYIAPDWTADYLHREAVLLLDELAKKEGKTYKELPDDEQAKYQVLLKKELRTNTFNENKNEIVFSPERAKVQKQLSQYYSRLFMNDPSMSELRDQYAIPKNTIKDSGRMARMNTFFAWSTWVCITERPGDDVTYTNNWPHDEAVGNIPPPSLHLWSGFSVLLLLACVGLLVFYHARNKEEEINEALPLEDPLRNMKPTPSMKATLKYIWVVALLILVQMLAGVITAHYGVEGSGFYGIPLDQFLPQSVSRSWHVQLAIFWIATSWLATGLYIAPAVSGYEPKYQKLGVNVLFGALLIVVLGSLTGQWLGVMQKLGLVDNFLWGHQGYEYVELGRIWQILLLIGLILWLILMVRALLPALRRKDGDRHLLLLFTLSSVAIAMFYGAGLMYGRQTHMAIAEYWRWWVVHLWVEGFFEVFATVVAAFLFTRLGLLHLKSATNAVLFSTIIFLGGGILGTFHHLYFSATPTAVLALGATFSALEIVPLVLIGYEAYQNYQLSKSTKWIQAYKWPIYCFIAMCFWNFLGAGIFGFAINPPIALYYIQGLNTTAVHGHAALFGVYGILGIGLMMFVLRGLYPDRQWNDKLIGWAFWLTNIGLLVMVTISLLPIGIMQSVASIKEGYWYARSAQFMFREYQDDNFWLSLAGYPFAVFTGVYRTLNDKHWVGDVVAGAGIGILSTEAAYWLFPKISKIFSKTNSQNTAFVYPFYQSKTIGLGMSFNF</sequence>
<gene>
    <name evidence="3" type="primary">norB_2</name>
    <name evidence="3" type="ORF">NCTC10588_03473</name>
</gene>
<dbReference type="PANTHER" id="PTHR10422:SF38">
    <property type="entry name" value="CYTOCHROME B SUBUNIT OF NITRIC OXIDE REDUCTASE"/>
    <property type="match status" value="1"/>
</dbReference>
<reference evidence="3 4" key="1">
    <citation type="submission" date="2018-06" db="EMBL/GenBank/DDBJ databases">
        <authorList>
            <consortium name="Pathogen Informatics"/>
            <person name="Doyle S."/>
        </authorList>
    </citation>
    <scope>NUCLEOTIDE SEQUENCE [LARGE SCALE GENOMIC DNA]</scope>
    <source>
        <strain evidence="3 4">NCTC10588</strain>
    </source>
</reference>
<feature type="transmembrane region" description="Helical" evidence="1">
    <location>
        <begin position="476"/>
        <end position="502"/>
    </location>
</feature>
<dbReference type="EMBL" id="UFYD01000001">
    <property type="protein sequence ID" value="STD11761.1"/>
    <property type="molecule type" value="Genomic_DNA"/>
</dbReference>
<evidence type="ECO:0000313" key="3">
    <source>
        <dbReference type="EMBL" id="STD11761.1"/>
    </source>
</evidence>
<feature type="transmembrane region" description="Helical" evidence="1">
    <location>
        <begin position="410"/>
        <end position="431"/>
    </location>
</feature>
<dbReference type="GO" id="GO:0009060">
    <property type="term" value="P:aerobic respiration"/>
    <property type="evidence" value="ECO:0007669"/>
    <property type="project" value="InterPro"/>
</dbReference>